<feature type="region of interest" description="Disordered" evidence="1">
    <location>
        <begin position="94"/>
        <end position="122"/>
    </location>
</feature>
<protein>
    <recommendedName>
        <fullName evidence="4">MobA-like NTP transferase domain-containing protein</fullName>
    </recommendedName>
</protein>
<organism evidence="2 3">
    <name type="scientific">Streptomyces pseudovenezuelae</name>
    <dbReference type="NCBI Taxonomy" id="67350"/>
    <lineage>
        <taxon>Bacteria</taxon>
        <taxon>Bacillati</taxon>
        <taxon>Actinomycetota</taxon>
        <taxon>Actinomycetes</taxon>
        <taxon>Kitasatosporales</taxon>
        <taxon>Streptomycetaceae</taxon>
        <taxon>Streptomyces</taxon>
        <taxon>Streptomyces aurantiacus group</taxon>
    </lineage>
</organism>
<reference evidence="2" key="1">
    <citation type="submission" date="2022-10" db="EMBL/GenBank/DDBJ databases">
        <title>The complete genomes of actinobacterial strains from the NBC collection.</title>
        <authorList>
            <person name="Joergensen T.S."/>
            <person name="Alvarez Arevalo M."/>
            <person name="Sterndorff E.B."/>
            <person name="Faurdal D."/>
            <person name="Vuksanovic O."/>
            <person name="Mourched A.-S."/>
            <person name="Charusanti P."/>
            <person name="Shaw S."/>
            <person name="Blin K."/>
            <person name="Weber T."/>
        </authorList>
    </citation>
    <scope>NUCLEOTIDE SEQUENCE</scope>
    <source>
        <strain evidence="2">NBC_00686</strain>
    </source>
</reference>
<dbReference type="EMBL" id="CP109011">
    <property type="protein sequence ID" value="WUT48006.1"/>
    <property type="molecule type" value="Genomic_DNA"/>
</dbReference>
<name>A0ABZ1X8I2_9ACTN</name>
<evidence type="ECO:0008006" key="4">
    <source>
        <dbReference type="Google" id="ProtNLM"/>
    </source>
</evidence>
<accession>A0ABZ1X8I2</accession>
<keyword evidence="3" id="KW-1185">Reference proteome</keyword>
<dbReference type="RefSeq" id="WP_329270677.1">
    <property type="nucleotide sequence ID" value="NZ_CP109011.1"/>
</dbReference>
<gene>
    <name evidence="2" type="ORF">OG929_39350</name>
</gene>
<feature type="compositionally biased region" description="Basic and acidic residues" evidence="1">
    <location>
        <begin position="111"/>
        <end position="122"/>
    </location>
</feature>
<evidence type="ECO:0000313" key="3">
    <source>
        <dbReference type="Proteomes" id="UP001432168"/>
    </source>
</evidence>
<feature type="region of interest" description="Disordered" evidence="1">
    <location>
        <begin position="1"/>
        <end position="81"/>
    </location>
</feature>
<dbReference type="Proteomes" id="UP001432168">
    <property type="component" value="Chromosome"/>
</dbReference>
<evidence type="ECO:0000313" key="2">
    <source>
        <dbReference type="EMBL" id="WUT48006.1"/>
    </source>
</evidence>
<evidence type="ECO:0000256" key="1">
    <source>
        <dbReference type="SAM" id="MobiDB-lite"/>
    </source>
</evidence>
<proteinExistence type="predicted"/>
<sequence length="122" mass="12632">MKALVLSAGAGTRSRPSRHASAGRPVPVADQAVPIPGRTPLADAGDTRAGALVGDTPESGPAESTQQPRRDRARGAVRVGTPVVHDAVRAVEPSRRGELETLGVPRGRCPVRGDHGEVRHSS</sequence>